<gene>
    <name evidence="1" type="ORF">Tci_893611</name>
</gene>
<sequence>SNPNNEPKFGRSYRRLLGAIVGGVGAYGTVDIVGMVEGVRVGADNVREATVVGA</sequence>
<organism evidence="1">
    <name type="scientific">Tanacetum cinerariifolium</name>
    <name type="common">Dalmatian daisy</name>
    <name type="synonym">Chrysanthemum cinerariifolium</name>
    <dbReference type="NCBI Taxonomy" id="118510"/>
    <lineage>
        <taxon>Eukaryota</taxon>
        <taxon>Viridiplantae</taxon>
        <taxon>Streptophyta</taxon>
        <taxon>Embryophyta</taxon>
        <taxon>Tracheophyta</taxon>
        <taxon>Spermatophyta</taxon>
        <taxon>Magnoliopsida</taxon>
        <taxon>eudicotyledons</taxon>
        <taxon>Gunneridae</taxon>
        <taxon>Pentapetalae</taxon>
        <taxon>asterids</taxon>
        <taxon>campanulids</taxon>
        <taxon>Asterales</taxon>
        <taxon>Asteraceae</taxon>
        <taxon>Asteroideae</taxon>
        <taxon>Anthemideae</taxon>
        <taxon>Anthemidinae</taxon>
        <taxon>Tanacetum</taxon>
    </lineage>
</organism>
<dbReference type="EMBL" id="BKCJ011331232">
    <property type="protein sequence ID" value="GFD21642.1"/>
    <property type="molecule type" value="Genomic_DNA"/>
</dbReference>
<accession>A0A699UF51</accession>
<name>A0A699UF51_TANCI</name>
<dbReference type="AlphaFoldDB" id="A0A699UF51"/>
<reference evidence="1" key="1">
    <citation type="journal article" date="2019" name="Sci. Rep.">
        <title>Draft genome of Tanacetum cinerariifolium, the natural source of mosquito coil.</title>
        <authorList>
            <person name="Yamashiro T."/>
            <person name="Shiraishi A."/>
            <person name="Satake H."/>
            <person name="Nakayama K."/>
        </authorList>
    </citation>
    <scope>NUCLEOTIDE SEQUENCE</scope>
</reference>
<protein>
    <submittedName>
        <fullName evidence="1">Uncharacterized protein</fullName>
    </submittedName>
</protein>
<proteinExistence type="predicted"/>
<comment type="caution">
    <text evidence="1">The sequence shown here is derived from an EMBL/GenBank/DDBJ whole genome shotgun (WGS) entry which is preliminary data.</text>
</comment>
<feature type="non-terminal residue" evidence="1">
    <location>
        <position position="1"/>
    </location>
</feature>
<evidence type="ECO:0000313" key="1">
    <source>
        <dbReference type="EMBL" id="GFD21642.1"/>
    </source>
</evidence>